<dbReference type="RefSeq" id="WP_066737861.1">
    <property type="nucleotide sequence ID" value="NZ_JAJCIQ010000018.1"/>
</dbReference>
<keyword evidence="1" id="KW-0472">Membrane</keyword>
<keyword evidence="1" id="KW-1133">Transmembrane helix</keyword>
<name>A0ABS8DKS5_9FIRM</name>
<accession>A0ABS8DKS5</accession>
<reference evidence="2 3" key="1">
    <citation type="submission" date="2021-10" db="EMBL/GenBank/DDBJ databases">
        <title>Collection of gut derived symbiotic bacterial strains cultured from healthy donors.</title>
        <authorList>
            <person name="Lin H."/>
            <person name="Littmann E."/>
            <person name="Kohout C."/>
            <person name="Pamer E.G."/>
        </authorList>
    </citation>
    <scope>NUCLEOTIDE SEQUENCE [LARGE SCALE GENOMIC DNA]</scope>
    <source>
        <strain evidence="2 3">DFI.1.165</strain>
    </source>
</reference>
<evidence type="ECO:0000313" key="2">
    <source>
        <dbReference type="EMBL" id="MCB7389055.1"/>
    </source>
</evidence>
<dbReference type="EMBL" id="JAJCIS010000018">
    <property type="protein sequence ID" value="MCB7389055.1"/>
    <property type="molecule type" value="Genomic_DNA"/>
</dbReference>
<keyword evidence="1" id="KW-0812">Transmembrane</keyword>
<feature type="transmembrane region" description="Helical" evidence="1">
    <location>
        <begin position="43"/>
        <end position="66"/>
    </location>
</feature>
<feature type="transmembrane region" description="Helical" evidence="1">
    <location>
        <begin position="12"/>
        <end position="37"/>
    </location>
</feature>
<sequence>MPGKSYIKIASVLLIISSILCFIVYPIAGILLGYATVKTELNLGWLFVVICLLYTVAAVLQMIAGVKGVKGCNLKEAAPSLKKWGKVVLAISIIAALSNLIDSVLQGDSIAVSVLSFLISFVVPALYIYGTSLNEKA</sequence>
<comment type="caution">
    <text evidence="2">The sequence shown here is derived from an EMBL/GenBank/DDBJ whole genome shotgun (WGS) entry which is preliminary data.</text>
</comment>
<evidence type="ECO:0000256" key="1">
    <source>
        <dbReference type="SAM" id="Phobius"/>
    </source>
</evidence>
<organism evidence="2 3">
    <name type="scientific">Bariatricus massiliensis</name>
    <dbReference type="NCBI Taxonomy" id="1745713"/>
    <lineage>
        <taxon>Bacteria</taxon>
        <taxon>Bacillati</taxon>
        <taxon>Bacillota</taxon>
        <taxon>Clostridia</taxon>
        <taxon>Lachnospirales</taxon>
        <taxon>Lachnospiraceae</taxon>
        <taxon>Bariatricus</taxon>
    </lineage>
</organism>
<feature type="transmembrane region" description="Helical" evidence="1">
    <location>
        <begin position="87"/>
        <end position="104"/>
    </location>
</feature>
<feature type="transmembrane region" description="Helical" evidence="1">
    <location>
        <begin position="110"/>
        <end position="129"/>
    </location>
</feature>
<gene>
    <name evidence="2" type="ORF">LIZ65_17345</name>
</gene>
<dbReference type="Proteomes" id="UP001299546">
    <property type="component" value="Unassembled WGS sequence"/>
</dbReference>
<keyword evidence="3" id="KW-1185">Reference proteome</keyword>
<protein>
    <submittedName>
        <fullName evidence="2">Uncharacterized protein</fullName>
    </submittedName>
</protein>
<evidence type="ECO:0000313" key="3">
    <source>
        <dbReference type="Proteomes" id="UP001299546"/>
    </source>
</evidence>
<proteinExistence type="predicted"/>